<comment type="subcellular location">
    <subcellularLocation>
        <location evidence="1">Cell membrane</location>
        <topology evidence="1">Multi-pass membrane protein</topology>
    </subcellularLocation>
</comment>
<keyword evidence="3 6" id="KW-0812">Transmembrane</keyword>
<evidence type="ECO:0000256" key="2">
    <source>
        <dbReference type="ARBA" id="ARBA00022475"/>
    </source>
</evidence>
<proteinExistence type="predicted"/>
<organism evidence="7 8">
    <name type="scientific">Paracidovorax wautersii</name>
    <dbReference type="NCBI Taxonomy" id="1177982"/>
    <lineage>
        <taxon>Bacteria</taxon>
        <taxon>Pseudomonadati</taxon>
        <taxon>Pseudomonadota</taxon>
        <taxon>Betaproteobacteria</taxon>
        <taxon>Burkholderiales</taxon>
        <taxon>Comamonadaceae</taxon>
        <taxon>Paracidovorax</taxon>
    </lineage>
</organism>
<keyword evidence="5 6" id="KW-0472">Membrane</keyword>
<comment type="caution">
    <text evidence="7">The sequence shown here is derived from an EMBL/GenBank/DDBJ whole genome shotgun (WGS) entry which is preliminary data.</text>
</comment>
<keyword evidence="8" id="KW-1185">Reference proteome</keyword>
<evidence type="ECO:0000256" key="6">
    <source>
        <dbReference type="SAM" id="Phobius"/>
    </source>
</evidence>
<dbReference type="InterPro" id="IPR005171">
    <property type="entry name" value="Cyt_c_oxidase_su4_prok"/>
</dbReference>
<accession>A0ABU1I9D4</accession>
<sequence length="99" mass="10618">MKTRHRPFLVSHSATLAWLALLLLTAASVGVVGHAHHGGSRLGMALAVAGIAWVKGRLLIRHYLEARRAGPMFLRIVTGFCALAPLALVASALREFLRG</sequence>
<evidence type="ECO:0000256" key="5">
    <source>
        <dbReference type="ARBA" id="ARBA00023136"/>
    </source>
</evidence>
<gene>
    <name evidence="7" type="ORF">QE399_001526</name>
</gene>
<evidence type="ECO:0008006" key="9">
    <source>
        <dbReference type="Google" id="ProtNLM"/>
    </source>
</evidence>
<evidence type="ECO:0000256" key="1">
    <source>
        <dbReference type="ARBA" id="ARBA00004651"/>
    </source>
</evidence>
<feature type="transmembrane region" description="Helical" evidence="6">
    <location>
        <begin position="72"/>
        <end position="93"/>
    </location>
</feature>
<dbReference type="Proteomes" id="UP001267710">
    <property type="component" value="Unassembled WGS sequence"/>
</dbReference>
<evidence type="ECO:0000313" key="7">
    <source>
        <dbReference type="EMBL" id="MDR6213837.1"/>
    </source>
</evidence>
<evidence type="ECO:0000256" key="3">
    <source>
        <dbReference type="ARBA" id="ARBA00022692"/>
    </source>
</evidence>
<evidence type="ECO:0000313" key="8">
    <source>
        <dbReference type="Proteomes" id="UP001267710"/>
    </source>
</evidence>
<dbReference type="Pfam" id="PF03626">
    <property type="entry name" value="COX4_pro"/>
    <property type="match status" value="1"/>
</dbReference>
<name>A0ABU1I9D4_9BURK</name>
<keyword evidence="4 6" id="KW-1133">Transmembrane helix</keyword>
<protein>
    <recommendedName>
        <fullName evidence="9">Cytochrome C oxidase subunit IV</fullName>
    </recommendedName>
</protein>
<reference evidence="7 8" key="1">
    <citation type="submission" date="2023-08" db="EMBL/GenBank/DDBJ databases">
        <title>Functional and genomic diversity of the sorghum phyllosphere microbiome.</title>
        <authorList>
            <person name="Shade A."/>
        </authorList>
    </citation>
    <scope>NUCLEOTIDE SEQUENCE [LARGE SCALE GENOMIC DNA]</scope>
    <source>
        <strain evidence="7 8">SORGH_AS_0335</strain>
    </source>
</reference>
<dbReference type="EMBL" id="JAVIZX010000001">
    <property type="protein sequence ID" value="MDR6213837.1"/>
    <property type="molecule type" value="Genomic_DNA"/>
</dbReference>
<keyword evidence="2" id="KW-1003">Cell membrane</keyword>
<evidence type="ECO:0000256" key="4">
    <source>
        <dbReference type="ARBA" id="ARBA00022989"/>
    </source>
</evidence>
<feature type="transmembrane region" description="Helical" evidence="6">
    <location>
        <begin position="43"/>
        <end position="60"/>
    </location>
</feature>
<dbReference type="RefSeq" id="WP_309827685.1">
    <property type="nucleotide sequence ID" value="NZ_JAVIZX010000001.1"/>
</dbReference>